<dbReference type="GO" id="GO:0005634">
    <property type="term" value="C:nucleus"/>
    <property type="evidence" value="ECO:0007669"/>
    <property type="project" value="UniProtKB-SubCell"/>
</dbReference>
<evidence type="ECO:0000256" key="2">
    <source>
        <dbReference type="ARBA" id="ARBA00006991"/>
    </source>
</evidence>
<evidence type="ECO:0000256" key="22">
    <source>
        <dbReference type="ARBA" id="ARBA00059986"/>
    </source>
</evidence>
<dbReference type="GO" id="GO:0006281">
    <property type="term" value="P:DNA repair"/>
    <property type="evidence" value="ECO:0007669"/>
    <property type="project" value="UniProtKB-KW"/>
</dbReference>
<dbReference type="InterPro" id="IPR038217">
    <property type="entry name" value="MRG_C_sf"/>
</dbReference>
<feature type="domain" description="C2H2-type" evidence="27">
    <location>
        <begin position="535"/>
        <end position="562"/>
    </location>
</feature>
<dbReference type="PROSITE" id="PS50157">
    <property type="entry name" value="ZINC_FINGER_C2H2_2"/>
    <property type="match status" value="5"/>
</dbReference>
<dbReference type="InterPro" id="IPR013087">
    <property type="entry name" value="Znf_C2H2_type"/>
</dbReference>
<comment type="subcellular location">
    <subcellularLocation>
        <location evidence="1">Nucleus</location>
    </subcellularLocation>
</comment>
<keyword evidence="6" id="KW-0597">Phosphoprotein</keyword>
<dbReference type="Gene3D" id="1.10.274.30">
    <property type="entry name" value="MRG domain"/>
    <property type="match status" value="1"/>
</dbReference>
<feature type="domain" description="C2H2-type" evidence="27">
    <location>
        <begin position="479"/>
        <end position="506"/>
    </location>
</feature>
<feature type="domain" description="C2H2-type" evidence="27">
    <location>
        <begin position="649"/>
        <end position="676"/>
    </location>
</feature>
<evidence type="ECO:0000256" key="14">
    <source>
        <dbReference type="ARBA" id="ARBA00022853"/>
    </source>
</evidence>
<dbReference type="FunFam" id="1.10.274.30:FF:000001">
    <property type="entry name" value="Mortality factor 4-like protein 1"/>
    <property type="match status" value="1"/>
</dbReference>
<evidence type="ECO:0000259" key="27">
    <source>
        <dbReference type="PROSITE" id="PS50157"/>
    </source>
</evidence>
<dbReference type="InterPro" id="IPR008676">
    <property type="entry name" value="MRG"/>
</dbReference>
<comment type="subunit">
    <text evidence="23">Interacts with CTNNA2.</text>
</comment>
<dbReference type="EMBL" id="JH170881">
    <property type="protein sequence ID" value="EHB10098.1"/>
    <property type="molecule type" value="Genomic_DNA"/>
</dbReference>
<dbReference type="FunFam" id="3.30.160.60:FF:001222">
    <property type="entry name" value="zinc finger protein 639"/>
    <property type="match status" value="1"/>
</dbReference>
<dbReference type="GO" id="GO:0006355">
    <property type="term" value="P:regulation of DNA-templated transcription"/>
    <property type="evidence" value="ECO:0007669"/>
    <property type="project" value="InterPro"/>
</dbReference>
<dbReference type="Pfam" id="PF05712">
    <property type="entry name" value="MRG"/>
    <property type="match status" value="1"/>
</dbReference>
<evidence type="ECO:0000256" key="9">
    <source>
        <dbReference type="ARBA" id="ARBA00022737"/>
    </source>
</evidence>
<evidence type="ECO:0000256" key="19">
    <source>
        <dbReference type="ARBA" id="ARBA00023242"/>
    </source>
</evidence>
<keyword evidence="19" id="KW-0539">Nucleus</keyword>
<evidence type="ECO:0000256" key="3">
    <source>
        <dbReference type="ARBA" id="ARBA00013933"/>
    </source>
</evidence>
<reference evidence="28 29" key="1">
    <citation type="journal article" date="2011" name="Nature">
        <title>Genome sequencing reveals insights into physiology and longevity of the naked mole rat.</title>
        <authorList>
            <person name="Kim E.B."/>
            <person name="Fang X."/>
            <person name="Fushan A.A."/>
            <person name="Huang Z."/>
            <person name="Lobanov A.V."/>
            <person name="Han L."/>
            <person name="Marino S.M."/>
            <person name="Sun X."/>
            <person name="Turanov A.A."/>
            <person name="Yang P."/>
            <person name="Yim S.H."/>
            <person name="Zhao X."/>
            <person name="Kasaikina M.V."/>
            <person name="Stoletzki N."/>
            <person name="Peng C."/>
            <person name="Polak P."/>
            <person name="Xiong Z."/>
            <person name="Kiezun A."/>
            <person name="Zhu Y."/>
            <person name="Chen Y."/>
            <person name="Kryukov G.V."/>
            <person name="Zhang Q."/>
            <person name="Peshkin L."/>
            <person name="Yang L."/>
            <person name="Bronson R.T."/>
            <person name="Buffenstein R."/>
            <person name="Wang B."/>
            <person name="Han C."/>
            <person name="Li Q."/>
            <person name="Chen L."/>
            <person name="Zhao W."/>
            <person name="Sunyaev S.R."/>
            <person name="Park T.J."/>
            <person name="Zhang G."/>
            <person name="Wang J."/>
            <person name="Gladyshev V.N."/>
        </authorList>
    </citation>
    <scope>NUCLEOTIDE SEQUENCE [LARGE SCALE GENOMIC DNA]</scope>
</reference>
<evidence type="ECO:0000256" key="1">
    <source>
        <dbReference type="ARBA" id="ARBA00004123"/>
    </source>
</evidence>
<keyword evidence="4" id="KW-0678">Repressor</keyword>
<evidence type="ECO:0000256" key="6">
    <source>
        <dbReference type="ARBA" id="ARBA00022553"/>
    </source>
</evidence>
<evidence type="ECO:0000256" key="18">
    <source>
        <dbReference type="ARBA" id="ARBA00023204"/>
    </source>
</evidence>
<keyword evidence="10" id="KW-0227">DNA damage</keyword>
<accession>G5BLD7</accession>
<gene>
    <name evidence="28" type="ORF">GW7_06251</name>
</gene>
<evidence type="ECO:0000256" key="16">
    <source>
        <dbReference type="ARBA" id="ARBA00023125"/>
    </source>
</evidence>
<evidence type="ECO:0000256" key="15">
    <source>
        <dbReference type="ARBA" id="ARBA00023015"/>
    </source>
</evidence>
<dbReference type="PROSITE" id="PS00028">
    <property type="entry name" value="ZINC_FINGER_C2H2_1"/>
    <property type="match status" value="4"/>
</dbReference>
<keyword evidence="9" id="KW-0677">Repeat</keyword>
<evidence type="ECO:0000256" key="8">
    <source>
        <dbReference type="ARBA" id="ARBA00022723"/>
    </source>
</evidence>
<dbReference type="InParanoid" id="G5BLD7"/>
<feature type="domain" description="C2H2-type" evidence="27">
    <location>
        <begin position="706"/>
        <end position="731"/>
    </location>
</feature>
<evidence type="ECO:0000256" key="5">
    <source>
        <dbReference type="ARBA" id="ARBA00022499"/>
    </source>
</evidence>
<dbReference type="PROSITE" id="PS51640">
    <property type="entry name" value="MRG"/>
    <property type="match status" value="1"/>
</dbReference>
<dbReference type="AlphaFoldDB" id="G5BLD7"/>
<dbReference type="InterPro" id="IPR026541">
    <property type="entry name" value="MRG_dom"/>
</dbReference>
<feature type="region of interest" description="Disordered" evidence="26">
    <location>
        <begin position="1"/>
        <end position="113"/>
    </location>
</feature>
<dbReference type="SMART" id="SM00355">
    <property type="entry name" value="ZnF_C2H2"/>
    <property type="match status" value="9"/>
</dbReference>
<evidence type="ECO:0000256" key="24">
    <source>
        <dbReference type="ARBA" id="ARBA00068443"/>
    </source>
</evidence>
<dbReference type="GO" id="GO:0008270">
    <property type="term" value="F:zinc ion binding"/>
    <property type="evidence" value="ECO:0007669"/>
    <property type="project" value="UniProtKB-KW"/>
</dbReference>
<organism evidence="28 29">
    <name type="scientific">Heterocephalus glaber</name>
    <name type="common">Naked mole rat</name>
    <dbReference type="NCBI Taxonomy" id="10181"/>
    <lineage>
        <taxon>Eukaryota</taxon>
        <taxon>Metazoa</taxon>
        <taxon>Chordata</taxon>
        <taxon>Craniata</taxon>
        <taxon>Vertebrata</taxon>
        <taxon>Euteleostomi</taxon>
        <taxon>Mammalia</taxon>
        <taxon>Eutheria</taxon>
        <taxon>Euarchontoglires</taxon>
        <taxon>Glires</taxon>
        <taxon>Rodentia</taxon>
        <taxon>Hystricomorpha</taxon>
        <taxon>Bathyergidae</taxon>
        <taxon>Heterocephalus</taxon>
    </lineage>
</organism>
<proteinExistence type="inferred from homology"/>
<evidence type="ECO:0000256" key="25">
    <source>
        <dbReference type="PROSITE-ProRule" id="PRU00042"/>
    </source>
</evidence>
<dbReference type="PANTHER" id="PTHR10880">
    <property type="entry name" value="MORTALITY FACTOR 4-LIKE PROTEIN"/>
    <property type="match status" value="1"/>
</dbReference>
<keyword evidence="8" id="KW-0479">Metal-binding</keyword>
<keyword evidence="17" id="KW-0804">Transcription</keyword>
<keyword evidence="13" id="KW-0832">Ubl conjugation</keyword>
<sequence length="731" mass="83559">MSSRKQGSQTRGQQSAEEDNFKKPSRSNMQRSKMRGASSGKKTAGPQPKNLEPALPGRWGGRSVENPPSGSVRKTRKNKQKTPGNGDGGSTSEAPQPPRKKRARADPTVESEEAFKNRMEVKVKIPEELKPWLVEDWDLVTRQKQLFQLPAKKNVDAILEEYANCKKSQGNVDNKEYAVNEVVAGIKEYFNVMLGTQLLYKFERPQYAEILLAHPDAPMSQVYGAPHLLRLFVRIGAMLAYTPLDEKSLALLLGYLHDFLKYLAKNSASLFTASDYKVASADYHRRALVCSMRQPDLKYFDSKDDSDTEISNDLPKLAEGIKARNRNHNYPVPSPVLRILDHTSFSSENSADVEICDEECDSPESVNQQTHEENPIEVHTAEDVPIAVEVHAISEDYDIETENNYSESLQDQTDEEPPTKLCKILDKSQALNVTAQQKWPLLRANSSGLYKCELCEFNSKYFSDLKQHMILKHKRTDSNVCRVCKESFSTNMLLIEHAKLHEEDPYICKYCDYKTVIFENLSQHIADTHFSDHLYWCEQCDVQFSSSSELYLHFQEHSCDEQYLCQFCEHETNDPEDLHSHVVNEHACKLIELSDKYNNGQHGQYSLLSKITFDKCKNFFICQVCGFRSRLHTNVNRHVTIEHTKIFPHVCDDCGKGFSSMLEYCKHLNSHLSEGIYLCQYCEYSTGQIEDLKIHLDFKHSADLPHKCSDCLMRFGNGRELISHLPVHETT</sequence>
<dbReference type="Proteomes" id="UP000006813">
    <property type="component" value="Unassembled WGS sequence"/>
</dbReference>
<dbReference type="GO" id="GO:0003677">
    <property type="term" value="F:DNA binding"/>
    <property type="evidence" value="ECO:0007669"/>
    <property type="project" value="UniProtKB-KW"/>
</dbReference>
<evidence type="ECO:0000256" key="23">
    <source>
        <dbReference type="ARBA" id="ARBA00061736"/>
    </source>
</evidence>
<comment type="subunit">
    <text evidence="20">Component of the NuA4 histone acetyltransferase complex which contains the catalytic subunit KAT5/TIP60 and the subunits EP400, TRRAP/PAF400, BRD8/SMAP, EPC1, DMAP1/DNMAP1, RUVBL1/TIP49, RUVBL2, ING3, actin, ACTL6A/BAF53A, MORF4L1/MRG15, MORF4L2/MRGX, MRGBP, YEATS4/GAS41 and VPS72/YL1. The NuA4 complex interacts with MYC and the adenovirus E1A protein. MORF4L1 may also participate in the formation of NuA4 related complexes which lack the KAT5/TIP60 catalytic subunit, but which include the SWI/SNF related protein SRCAP. Component of the MSIN3A histone deacetylase complex, which includes SIN3A, HDAC2, ARID4B, MORF4L1, RBBP4/RbAp48, and RBBP7/RbAp46. Interacts with MRFAP1 and RB1. May also interact with one or more as yet undefined members of the TLE (transducin-like enhancer of split) family of transcriptional repressors.</text>
</comment>
<evidence type="ECO:0000313" key="29">
    <source>
        <dbReference type="Proteomes" id="UP000006813"/>
    </source>
</evidence>
<evidence type="ECO:0000256" key="4">
    <source>
        <dbReference type="ARBA" id="ARBA00022491"/>
    </source>
</evidence>
<keyword evidence="7" id="KW-0341">Growth regulation</keyword>
<evidence type="ECO:0000256" key="17">
    <source>
        <dbReference type="ARBA" id="ARBA00023163"/>
    </source>
</evidence>
<comment type="function">
    <text evidence="21">Component of the NuA4 histone acetyltransferase complex which is involved in transcriptional activation of select genes principally by acetylation of nucleosomal histone H4 and H2A. This modification may both alter nucleosome - DNA interactions and promote interaction of the modified histones with other proteins which positively regulate transcription. This complex may be required for the activation of transcriptional programs associated with oncogene and proto-oncogene mediated growth induction, tumor suppressor mediated growth arrest and replicative senescence, apoptosis, and DNA repair. The NuA4 complex ATPase and helicase activities seem to be, at least in part, contributed by the association of RUVBL1 and RUVBL2 with EP400. NuA4 may also play a direct role in DNA repair when directly recruited to sites of DNA damage. Also a component of the MSIN3A complex which acts to repress transcription by deacetylation of nucleosomal histones.</text>
</comment>
<dbReference type="FunCoup" id="G5BLD7">
    <property type="interactions" value="3171"/>
</dbReference>
<dbReference type="GO" id="GO:0035267">
    <property type="term" value="C:NuA4 histone acetyltransferase complex"/>
    <property type="evidence" value="ECO:0007669"/>
    <property type="project" value="TreeGrafter"/>
</dbReference>
<keyword evidence="16" id="KW-0238">DNA-binding</keyword>
<dbReference type="eggNOG" id="KOG1721">
    <property type="taxonomic scope" value="Eukaryota"/>
</dbReference>
<evidence type="ECO:0000256" key="20">
    <source>
        <dbReference type="ARBA" id="ARBA00025930"/>
    </source>
</evidence>
<keyword evidence="12" id="KW-0862">Zinc</keyword>
<dbReference type="GO" id="GO:0006325">
    <property type="term" value="P:chromatin organization"/>
    <property type="evidence" value="ECO:0007669"/>
    <property type="project" value="UniProtKB-KW"/>
</dbReference>
<evidence type="ECO:0000256" key="21">
    <source>
        <dbReference type="ARBA" id="ARBA00034084"/>
    </source>
</evidence>
<dbReference type="FunFam" id="3.30.160.60:FF:001200">
    <property type="entry name" value="zinc finger protein 639"/>
    <property type="match status" value="1"/>
</dbReference>
<keyword evidence="15" id="KW-0805">Transcription regulation</keyword>
<dbReference type="FunFam" id="3.30.160.60:FF:000776">
    <property type="entry name" value="Zinc finger protein 639"/>
    <property type="match status" value="1"/>
</dbReference>
<feature type="compositionally biased region" description="Polar residues" evidence="26">
    <location>
        <begin position="1"/>
        <end position="15"/>
    </location>
</feature>
<dbReference type="SUPFAM" id="SSF57667">
    <property type="entry name" value="beta-beta-alpha zinc fingers"/>
    <property type="match status" value="4"/>
</dbReference>
<protein>
    <recommendedName>
        <fullName evidence="3">Mortality factor 4-like protein 2</fullName>
    </recommendedName>
    <alternativeName>
        <fullName evidence="24">Zinc finger protein 639</fullName>
    </alternativeName>
</protein>
<feature type="domain" description="C2H2-type" evidence="27">
    <location>
        <begin position="677"/>
        <end position="705"/>
    </location>
</feature>
<dbReference type="InterPro" id="IPR036236">
    <property type="entry name" value="Znf_C2H2_sf"/>
</dbReference>
<evidence type="ECO:0000313" key="28">
    <source>
        <dbReference type="EMBL" id="EHB10098.1"/>
    </source>
</evidence>
<keyword evidence="11 25" id="KW-0863">Zinc-finger</keyword>
<dbReference type="PANTHER" id="PTHR10880:SF25">
    <property type="entry name" value="MORTALITY FACTOR 4-LIKE PROTEIN 2"/>
    <property type="match status" value="1"/>
</dbReference>
<evidence type="ECO:0000256" key="10">
    <source>
        <dbReference type="ARBA" id="ARBA00022763"/>
    </source>
</evidence>
<evidence type="ECO:0000256" key="11">
    <source>
        <dbReference type="ARBA" id="ARBA00022771"/>
    </source>
</evidence>
<comment type="similarity">
    <text evidence="2">Belongs to the krueppel C2H2-type zinc-finger protein family.</text>
</comment>
<evidence type="ECO:0000256" key="26">
    <source>
        <dbReference type="SAM" id="MobiDB-lite"/>
    </source>
</evidence>
<dbReference type="Gene3D" id="3.30.160.60">
    <property type="entry name" value="Classic Zinc Finger"/>
    <property type="match status" value="4"/>
</dbReference>
<keyword evidence="18" id="KW-0234">DNA repair</keyword>
<evidence type="ECO:0000256" key="7">
    <source>
        <dbReference type="ARBA" id="ARBA00022604"/>
    </source>
</evidence>
<evidence type="ECO:0000256" key="13">
    <source>
        <dbReference type="ARBA" id="ARBA00022843"/>
    </source>
</evidence>
<keyword evidence="5" id="KW-1017">Isopeptide bond</keyword>
<dbReference type="FunFam" id="3.30.160.60:FF:001103">
    <property type="entry name" value="Zinc finger protein 639"/>
    <property type="match status" value="1"/>
</dbReference>
<comment type="function">
    <text evidence="22">Binds DNA and may function as a transcriptional repressor.</text>
</comment>
<name>G5BLD7_HETGA</name>
<evidence type="ECO:0000256" key="12">
    <source>
        <dbReference type="ARBA" id="ARBA00022833"/>
    </source>
</evidence>
<keyword evidence="14" id="KW-0156">Chromatin regulator</keyword>